<dbReference type="AlphaFoldDB" id="A0A5E4QQQ7"/>
<dbReference type="EMBL" id="FZQP02004634">
    <property type="protein sequence ID" value="VVD00327.1"/>
    <property type="molecule type" value="Genomic_DNA"/>
</dbReference>
<name>A0A5E4QQQ7_9NEOP</name>
<gene>
    <name evidence="5" type="ORF">LSINAPIS_LOCUS10993</name>
</gene>
<dbReference type="InterPro" id="IPR050653">
    <property type="entry name" value="Prot_Inhib_GrowthFact_Antg"/>
</dbReference>
<reference evidence="5 6" key="1">
    <citation type="submission" date="2017-07" db="EMBL/GenBank/DDBJ databases">
        <authorList>
            <person name="Talla V."/>
            <person name="Backstrom N."/>
        </authorList>
    </citation>
    <scope>NUCLEOTIDE SEQUENCE [LARGE SCALE GENOMIC DNA]</scope>
</reference>
<dbReference type="Pfam" id="PF00050">
    <property type="entry name" value="Kazal_1"/>
    <property type="match status" value="2"/>
</dbReference>
<evidence type="ECO:0000256" key="2">
    <source>
        <dbReference type="ARBA" id="ARBA00022900"/>
    </source>
</evidence>
<dbReference type="InterPro" id="IPR036058">
    <property type="entry name" value="Kazal_dom_sf"/>
</dbReference>
<dbReference type="Gene3D" id="3.30.60.30">
    <property type="match status" value="2"/>
</dbReference>
<protein>
    <recommendedName>
        <fullName evidence="4">Kazal-like domain-containing protein</fullName>
    </recommendedName>
</protein>
<feature type="domain" description="Kazal-like" evidence="4">
    <location>
        <begin position="115"/>
        <end position="164"/>
    </location>
</feature>
<evidence type="ECO:0000313" key="5">
    <source>
        <dbReference type="EMBL" id="VVD00327.1"/>
    </source>
</evidence>
<dbReference type="PROSITE" id="PS51465">
    <property type="entry name" value="KAZAL_2"/>
    <property type="match status" value="2"/>
</dbReference>
<dbReference type="GO" id="GO:0030154">
    <property type="term" value="P:cell differentiation"/>
    <property type="evidence" value="ECO:0007669"/>
    <property type="project" value="TreeGrafter"/>
</dbReference>
<keyword evidence="2" id="KW-0722">Serine protease inhibitor</keyword>
<accession>A0A5E4QQQ7</accession>
<keyword evidence="6" id="KW-1185">Reference proteome</keyword>
<keyword evidence="3" id="KW-1015">Disulfide bond</keyword>
<dbReference type="GO" id="GO:0005576">
    <property type="term" value="C:extracellular region"/>
    <property type="evidence" value="ECO:0007669"/>
    <property type="project" value="TreeGrafter"/>
</dbReference>
<keyword evidence="1" id="KW-0646">Protease inhibitor</keyword>
<organism evidence="5 6">
    <name type="scientific">Leptidea sinapis</name>
    <dbReference type="NCBI Taxonomy" id="189913"/>
    <lineage>
        <taxon>Eukaryota</taxon>
        <taxon>Metazoa</taxon>
        <taxon>Ecdysozoa</taxon>
        <taxon>Arthropoda</taxon>
        <taxon>Hexapoda</taxon>
        <taxon>Insecta</taxon>
        <taxon>Pterygota</taxon>
        <taxon>Neoptera</taxon>
        <taxon>Endopterygota</taxon>
        <taxon>Lepidoptera</taxon>
        <taxon>Glossata</taxon>
        <taxon>Ditrysia</taxon>
        <taxon>Papilionoidea</taxon>
        <taxon>Pieridae</taxon>
        <taxon>Dismorphiinae</taxon>
        <taxon>Leptidea</taxon>
    </lineage>
</organism>
<feature type="domain" description="Kazal-like" evidence="4">
    <location>
        <begin position="175"/>
        <end position="216"/>
    </location>
</feature>
<evidence type="ECO:0000256" key="3">
    <source>
        <dbReference type="ARBA" id="ARBA00023157"/>
    </source>
</evidence>
<dbReference type="Proteomes" id="UP000324832">
    <property type="component" value="Unassembled WGS sequence"/>
</dbReference>
<sequence length="216" mass="23875">KSNPIEFWKHIASLRFKGGFEPTVKFQAVLRELQLLMHLPGSLQVCILPIFSRCDCRGVTFGHKGVCKSDRSPSVKDDSNLLDGLESLLTKETSKSPLIITVVTLILSIVAWASAKSKLFCEFACALDYFPVCGSNGQTYDNQCLSIVCSVQCESLKVRLNIVTLIVSIVAWASAKSKFFCELARAHAYVPVCGTNGQTYDNKCFSDKRAEYTKNS</sequence>
<proteinExistence type="predicted"/>
<dbReference type="InterPro" id="IPR002350">
    <property type="entry name" value="Kazal_dom"/>
</dbReference>
<dbReference type="SUPFAM" id="SSF100895">
    <property type="entry name" value="Kazal-type serine protease inhibitors"/>
    <property type="match status" value="2"/>
</dbReference>
<evidence type="ECO:0000259" key="4">
    <source>
        <dbReference type="PROSITE" id="PS51465"/>
    </source>
</evidence>
<feature type="non-terminal residue" evidence="5">
    <location>
        <position position="1"/>
    </location>
</feature>
<evidence type="ECO:0000313" key="6">
    <source>
        <dbReference type="Proteomes" id="UP000324832"/>
    </source>
</evidence>
<feature type="non-terminal residue" evidence="5">
    <location>
        <position position="216"/>
    </location>
</feature>
<dbReference type="PANTHER" id="PTHR10913">
    <property type="entry name" value="FOLLISTATIN-RELATED"/>
    <property type="match status" value="1"/>
</dbReference>
<dbReference type="PANTHER" id="PTHR10913:SF45">
    <property type="entry name" value="FOLLISTATIN, ISOFORM A-RELATED"/>
    <property type="match status" value="1"/>
</dbReference>
<evidence type="ECO:0000256" key="1">
    <source>
        <dbReference type="ARBA" id="ARBA00022690"/>
    </source>
</evidence>